<gene>
    <name evidence="2" type="ORF">HNR40_006558</name>
</gene>
<dbReference type="Proteomes" id="UP000568380">
    <property type="component" value="Unassembled WGS sequence"/>
</dbReference>
<protein>
    <submittedName>
        <fullName evidence="2">Endonuclease/exonuclease/phosphatase family metal-dependent hydrolase</fullName>
    </submittedName>
</protein>
<keyword evidence="2" id="KW-0540">Nuclease</keyword>
<proteinExistence type="predicted"/>
<evidence type="ECO:0000313" key="3">
    <source>
        <dbReference type="Proteomes" id="UP000568380"/>
    </source>
</evidence>
<dbReference type="RefSeq" id="WP_246509679.1">
    <property type="nucleotide sequence ID" value="NZ_JACHIN010000009.1"/>
</dbReference>
<dbReference type="Gene3D" id="3.60.10.10">
    <property type="entry name" value="Endonuclease/exonuclease/phosphatase"/>
    <property type="match status" value="1"/>
</dbReference>
<dbReference type="Pfam" id="PF03372">
    <property type="entry name" value="Exo_endo_phos"/>
    <property type="match status" value="1"/>
</dbReference>
<dbReference type="SUPFAM" id="SSF56219">
    <property type="entry name" value="DNase I-like"/>
    <property type="match status" value="1"/>
</dbReference>
<sequence>MTQLMSATPYIALGSLLPVLVAVLGRRPVAACVAVVTAVTLALCVLPRAFGDGSVVAGRPFTVLSVNLLYGRADPAALVDLVRRVRPDVLSAQELTPDAVTRLDGAGLGALMPYRELRAEWGAGGLGVFSRHPLNGPVVTLPGGGRVEVVAVHPPQPSAENLSRWRTALASLPSASAEIPRILAGDFNATLDHAALREVLARGYADAADRAGAGLVPTWPANARLPQMITIDHVLVDARVGVREVSVHTLPGTDHRAVVARLELPE</sequence>
<dbReference type="InterPro" id="IPR005135">
    <property type="entry name" value="Endo/exonuclease/phosphatase"/>
</dbReference>
<dbReference type="GO" id="GO:0004519">
    <property type="term" value="F:endonuclease activity"/>
    <property type="evidence" value="ECO:0007669"/>
    <property type="project" value="UniProtKB-KW"/>
</dbReference>
<evidence type="ECO:0000313" key="2">
    <source>
        <dbReference type="EMBL" id="MBB5081069.1"/>
    </source>
</evidence>
<accession>A0A7W8EIY9</accession>
<name>A0A7W8EIY9_9ACTN</name>
<keyword evidence="2" id="KW-0269">Exonuclease</keyword>
<dbReference type="InterPro" id="IPR036691">
    <property type="entry name" value="Endo/exonu/phosph_ase_sf"/>
</dbReference>
<comment type="caution">
    <text evidence="2">The sequence shown here is derived from an EMBL/GenBank/DDBJ whole genome shotgun (WGS) entry which is preliminary data.</text>
</comment>
<dbReference type="AlphaFoldDB" id="A0A7W8EIY9"/>
<dbReference type="EMBL" id="JACHIN010000009">
    <property type="protein sequence ID" value="MBB5081069.1"/>
    <property type="molecule type" value="Genomic_DNA"/>
</dbReference>
<keyword evidence="2" id="KW-0378">Hydrolase</keyword>
<feature type="domain" description="Endonuclease/exonuclease/phosphatase" evidence="1">
    <location>
        <begin position="64"/>
        <end position="255"/>
    </location>
</feature>
<dbReference type="GO" id="GO:0004527">
    <property type="term" value="F:exonuclease activity"/>
    <property type="evidence" value="ECO:0007669"/>
    <property type="project" value="UniProtKB-KW"/>
</dbReference>
<organism evidence="2 3">
    <name type="scientific">Nonomuraea endophytica</name>
    <dbReference type="NCBI Taxonomy" id="714136"/>
    <lineage>
        <taxon>Bacteria</taxon>
        <taxon>Bacillati</taxon>
        <taxon>Actinomycetota</taxon>
        <taxon>Actinomycetes</taxon>
        <taxon>Streptosporangiales</taxon>
        <taxon>Streptosporangiaceae</taxon>
        <taxon>Nonomuraea</taxon>
    </lineage>
</organism>
<evidence type="ECO:0000259" key="1">
    <source>
        <dbReference type="Pfam" id="PF03372"/>
    </source>
</evidence>
<keyword evidence="2" id="KW-0255">Endonuclease</keyword>
<reference evidence="2 3" key="1">
    <citation type="submission" date="2020-08" db="EMBL/GenBank/DDBJ databases">
        <title>Genomic Encyclopedia of Type Strains, Phase IV (KMG-IV): sequencing the most valuable type-strain genomes for metagenomic binning, comparative biology and taxonomic classification.</title>
        <authorList>
            <person name="Goeker M."/>
        </authorList>
    </citation>
    <scope>NUCLEOTIDE SEQUENCE [LARGE SCALE GENOMIC DNA]</scope>
    <source>
        <strain evidence="2 3">DSM 45385</strain>
    </source>
</reference>
<keyword evidence="3" id="KW-1185">Reference proteome</keyword>